<dbReference type="AlphaFoldDB" id="A0A1H6FK93"/>
<dbReference type="InterPro" id="IPR003838">
    <property type="entry name" value="ABC3_permease_C"/>
</dbReference>
<evidence type="ECO:0000256" key="2">
    <source>
        <dbReference type="ARBA" id="ARBA00022475"/>
    </source>
</evidence>
<keyword evidence="11" id="KW-1185">Reference proteome</keyword>
<dbReference type="Pfam" id="PF02687">
    <property type="entry name" value="FtsX"/>
    <property type="match status" value="1"/>
</dbReference>
<dbReference type="Pfam" id="PF12704">
    <property type="entry name" value="MacB_PCD"/>
    <property type="match status" value="1"/>
</dbReference>
<evidence type="ECO:0000256" key="7">
    <source>
        <dbReference type="SAM" id="Phobius"/>
    </source>
</evidence>
<feature type="region of interest" description="Disordered" evidence="6">
    <location>
        <begin position="210"/>
        <end position="229"/>
    </location>
</feature>
<name>A0A1H6FK93_9EURY</name>
<keyword evidence="3 7" id="KW-0812">Transmembrane</keyword>
<dbReference type="Proteomes" id="UP000199112">
    <property type="component" value="Unassembled WGS sequence"/>
</dbReference>
<dbReference type="GO" id="GO:0098797">
    <property type="term" value="C:plasma membrane protein complex"/>
    <property type="evidence" value="ECO:0007669"/>
    <property type="project" value="TreeGrafter"/>
</dbReference>
<dbReference type="PANTHER" id="PTHR30489">
    <property type="entry name" value="LIPOPROTEIN-RELEASING SYSTEM TRANSMEMBRANE PROTEIN LOLE"/>
    <property type="match status" value="1"/>
</dbReference>
<dbReference type="InterPro" id="IPR025857">
    <property type="entry name" value="MacB_PCD"/>
</dbReference>
<evidence type="ECO:0000256" key="5">
    <source>
        <dbReference type="ARBA" id="ARBA00023136"/>
    </source>
</evidence>
<organism evidence="10 11">
    <name type="scientific">Natronorubrum sediminis</name>
    <dbReference type="NCBI Taxonomy" id="640943"/>
    <lineage>
        <taxon>Archaea</taxon>
        <taxon>Methanobacteriati</taxon>
        <taxon>Methanobacteriota</taxon>
        <taxon>Stenosarchaea group</taxon>
        <taxon>Halobacteria</taxon>
        <taxon>Halobacteriales</taxon>
        <taxon>Natrialbaceae</taxon>
        <taxon>Natronorubrum</taxon>
    </lineage>
</organism>
<sequence length="429" mass="44001">MDGWFPMAADDAFESNEDGTRRSRWRGILGVSVTRLWKRTVRTKSSRVLATVCAVALTIALLVVVTGVALGLADGGAVDDADADVQIVPEESGTLSAVDGVEGPRLGETNDRAETIRESDGVDHASPVLIEPVELESPSDGESETVLLVGVDADDEHRTVGGLSTAQLAGGDDGGDNESDAVSQDDTIVLSEPAADRLDAAPDDDITVGPSHVPADVPAPSMTATDVQSTDDETPVALVDLEQLQTLSGADDDQLADQVLVWGDDDAAASAADDEYPDAAVETHDGTDPSALFSDGLAFATSVLTFVIGIAICASFVATTAGMTVTEERRTLAVLEAVGYPTRSRLSIVAVSTMLTTIVGALVGIVLGIGGIALVNTIATATIAPSAVAIVHPILVPYALGVALVSGLVAIPYPLAVAARTSVLEEVGR</sequence>
<evidence type="ECO:0000256" key="4">
    <source>
        <dbReference type="ARBA" id="ARBA00022989"/>
    </source>
</evidence>
<protein>
    <submittedName>
        <fullName evidence="10">Putative ABC transport system permease protein</fullName>
    </submittedName>
</protein>
<evidence type="ECO:0000313" key="11">
    <source>
        <dbReference type="Proteomes" id="UP000199112"/>
    </source>
</evidence>
<keyword evidence="2" id="KW-1003">Cell membrane</keyword>
<dbReference type="InterPro" id="IPR051447">
    <property type="entry name" value="Lipoprotein-release_system"/>
</dbReference>
<feature type="transmembrane region" description="Helical" evidence="7">
    <location>
        <begin position="346"/>
        <end position="375"/>
    </location>
</feature>
<feature type="transmembrane region" description="Helical" evidence="7">
    <location>
        <begin position="48"/>
        <end position="73"/>
    </location>
</feature>
<comment type="subcellular location">
    <subcellularLocation>
        <location evidence="1">Cell membrane</location>
        <topology evidence="1">Multi-pass membrane protein</topology>
    </subcellularLocation>
</comment>
<feature type="region of interest" description="Disordered" evidence="6">
    <location>
        <begin position="163"/>
        <end position="184"/>
    </location>
</feature>
<feature type="transmembrane region" description="Helical" evidence="7">
    <location>
        <begin position="297"/>
        <end position="325"/>
    </location>
</feature>
<evidence type="ECO:0000259" key="9">
    <source>
        <dbReference type="Pfam" id="PF12704"/>
    </source>
</evidence>
<feature type="domain" description="MacB-like periplasmic core" evidence="9">
    <location>
        <begin position="50"/>
        <end position="275"/>
    </location>
</feature>
<keyword evidence="4 7" id="KW-1133">Transmembrane helix</keyword>
<evidence type="ECO:0000259" key="8">
    <source>
        <dbReference type="Pfam" id="PF02687"/>
    </source>
</evidence>
<dbReference type="PANTHER" id="PTHR30489:SF0">
    <property type="entry name" value="LIPOPROTEIN-RELEASING SYSTEM TRANSMEMBRANE PROTEIN LOLE"/>
    <property type="match status" value="1"/>
</dbReference>
<evidence type="ECO:0000256" key="3">
    <source>
        <dbReference type="ARBA" id="ARBA00022692"/>
    </source>
</evidence>
<feature type="transmembrane region" description="Helical" evidence="7">
    <location>
        <begin position="395"/>
        <end position="419"/>
    </location>
</feature>
<proteinExistence type="predicted"/>
<evidence type="ECO:0000256" key="6">
    <source>
        <dbReference type="SAM" id="MobiDB-lite"/>
    </source>
</evidence>
<feature type="domain" description="ABC3 transporter permease C-terminal" evidence="8">
    <location>
        <begin position="305"/>
        <end position="422"/>
    </location>
</feature>
<dbReference type="EMBL" id="FNWL01000001">
    <property type="protein sequence ID" value="SEH10812.1"/>
    <property type="molecule type" value="Genomic_DNA"/>
</dbReference>
<evidence type="ECO:0000313" key="10">
    <source>
        <dbReference type="EMBL" id="SEH10812.1"/>
    </source>
</evidence>
<accession>A0A1H6FK93</accession>
<reference evidence="11" key="1">
    <citation type="submission" date="2016-10" db="EMBL/GenBank/DDBJ databases">
        <authorList>
            <person name="Varghese N."/>
            <person name="Submissions S."/>
        </authorList>
    </citation>
    <scope>NUCLEOTIDE SEQUENCE [LARGE SCALE GENOMIC DNA]</scope>
    <source>
        <strain evidence="11">CGMCC 1.8981</strain>
    </source>
</reference>
<keyword evidence="5 7" id="KW-0472">Membrane</keyword>
<dbReference type="GO" id="GO:0044874">
    <property type="term" value="P:lipoprotein localization to outer membrane"/>
    <property type="evidence" value="ECO:0007669"/>
    <property type="project" value="TreeGrafter"/>
</dbReference>
<evidence type="ECO:0000256" key="1">
    <source>
        <dbReference type="ARBA" id="ARBA00004651"/>
    </source>
</evidence>
<gene>
    <name evidence="10" type="ORF">SAMN04487967_0069</name>
</gene>